<evidence type="ECO:0000256" key="3">
    <source>
        <dbReference type="ARBA" id="ARBA00004653"/>
    </source>
</evidence>
<dbReference type="SMART" id="SM00320">
    <property type="entry name" value="WD40"/>
    <property type="match status" value="6"/>
</dbReference>
<feature type="transmembrane region" description="Helical" evidence="21">
    <location>
        <begin position="381"/>
        <end position="400"/>
    </location>
</feature>
<gene>
    <name evidence="23" type="ORF">HCN44_002025</name>
</gene>
<dbReference type="OrthoDB" id="361494at2759"/>
<keyword evidence="16" id="KW-1207">Sterol metabolism</keyword>
<feature type="transmembrane region" description="Helical" evidence="21">
    <location>
        <begin position="336"/>
        <end position="360"/>
    </location>
</feature>
<evidence type="ECO:0000259" key="22">
    <source>
        <dbReference type="PROSITE" id="PS50156"/>
    </source>
</evidence>
<evidence type="ECO:0000256" key="16">
    <source>
        <dbReference type="ARBA" id="ARBA00023166"/>
    </source>
</evidence>
<accession>A0A835CWI5</accession>
<evidence type="ECO:0000313" key="24">
    <source>
        <dbReference type="Proteomes" id="UP000639338"/>
    </source>
</evidence>
<evidence type="ECO:0000256" key="8">
    <source>
        <dbReference type="ARBA" id="ARBA00022692"/>
    </source>
</evidence>
<dbReference type="EMBL" id="JACMRX010000001">
    <property type="protein sequence ID" value="KAF7996393.1"/>
    <property type="molecule type" value="Genomic_DNA"/>
</dbReference>
<dbReference type="PANTHER" id="PTHR46378:SF1">
    <property type="entry name" value="STEROL REGULATORY ELEMENT-BINDING PROTEIN CLEAVAGE-ACTIVATING PROTEIN"/>
    <property type="match status" value="1"/>
</dbReference>
<dbReference type="SUPFAM" id="SSF82866">
    <property type="entry name" value="Multidrug efflux transporter AcrB transmembrane domain"/>
    <property type="match status" value="1"/>
</dbReference>
<dbReference type="Pfam" id="PF12349">
    <property type="entry name" value="Sterol-sensing"/>
    <property type="match status" value="1"/>
</dbReference>
<organism evidence="23 24">
    <name type="scientific">Aphidius gifuensis</name>
    <name type="common">Parasitoid wasp</name>
    <dbReference type="NCBI Taxonomy" id="684658"/>
    <lineage>
        <taxon>Eukaryota</taxon>
        <taxon>Metazoa</taxon>
        <taxon>Ecdysozoa</taxon>
        <taxon>Arthropoda</taxon>
        <taxon>Hexapoda</taxon>
        <taxon>Insecta</taxon>
        <taxon>Pterygota</taxon>
        <taxon>Neoptera</taxon>
        <taxon>Endopterygota</taxon>
        <taxon>Hymenoptera</taxon>
        <taxon>Apocrita</taxon>
        <taxon>Ichneumonoidea</taxon>
        <taxon>Braconidae</taxon>
        <taxon>Aphidiinae</taxon>
        <taxon>Aphidius</taxon>
    </lineage>
</organism>
<evidence type="ECO:0000256" key="9">
    <source>
        <dbReference type="ARBA" id="ARBA00022737"/>
    </source>
</evidence>
<keyword evidence="12" id="KW-0333">Golgi apparatus</keyword>
<feature type="transmembrane region" description="Helical" evidence="21">
    <location>
        <begin position="270"/>
        <end position="286"/>
    </location>
</feature>
<evidence type="ECO:0000256" key="20">
    <source>
        <dbReference type="PROSITE-ProRule" id="PRU00221"/>
    </source>
</evidence>
<dbReference type="InterPro" id="IPR030225">
    <property type="entry name" value="SCAP"/>
</dbReference>
<keyword evidence="8 21" id="KW-0812">Transmembrane</keyword>
<name>A0A835CWI5_APHGI</name>
<dbReference type="Gene3D" id="2.130.10.10">
    <property type="entry name" value="YVTN repeat-like/Quinoprotein amine dehydrogenase"/>
    <property type="match status" value="2"/>
</dbReference>
<dbReference type="Pfam" id="PF24017">
    <property type="entry name" value="Beta-prop_SCAP"/>
    <property type="match status" value="1"/>
</dbReference>
<dbReference type="InterPro" id="IPR036322">
    <property type="entry name" value="WD40_repeat_dom_sf"/>
</dbReference>
<dbReference type="PANTHER" id="PTHR46378">
    <property type="entry name" value="STEROL REGULATORY ELEMENT-BINDING PROTEIN CLEAVAGE-ACTIVATING PROTEIN"/>
    <property type="match status" value="1"/>
</dbReference>
<dbReference type="GO" id="GO:0032934">
    <property type="term" value="F:sterol binding"/>
    <property type="evidence" value="ECO:0007669"/>
    <property type="project" value="InterPro"/>
</dbReference>
<comment type="similarity">
    <text evidence="4">Belongs to the WD repeat SCAP family.</text>
</comment>
<reference evidence="23 24" key="1">
    <citation type="submission" date="2020-08" db="EMBL/GenBank/DDBJ databases">
        <title>Aphidius gifuensis genome sequencing and assembly.</title>
        <authorList>
            <person name="Du Z."/>
        </authorList>
    </citation>
    <scope>NUCLEOTIDE SEQUENCE [LARGE SCALE GENOMIC DNA]</scope>
    <source>
        <strain evidence="23">YNYX2018</strain>
        <tissue evidence="23">Adults</tissue>
    </source>
</reference>
<dbReference type="PROSITE" id="PS50156">
    <property type="entry name" value="SSD"/>
    <property type="match status" value="1"/>
</dbReference>
<evidence type="ECO:0000256" key="5">
    <source>
        <dbReference type="ARBA" id="ARBA00019541"/>
    </source>
</evidence>
<keyword evidence="24" id="KW-1185">Reference proteome</keyword>
<evidence type="ECO:0000256" key="4">
    <source>
        <dbReference type="ARBA" id="ARBA00007410"/>
    </source>
</evidence>
<dbReference type="SUPFAM" id="SSF50978">
    <property type="entry name" value="WD40 repeat-like"/>
    <property type="match status" value="1"/>
</dbReference>
<evidence type="ECO:0000256" key="13">
    <source>
        <dbReference type="ARBA" id="ARBA00023098"/>
    </source>
</evidence>
<evidence type="ECO:0000256" key="18">
    <source>
        <dbReference type="ARBA" id="ARBA00023221"/>
    </source>
</evidence>
<evidence type="ECO:0000256" key="15">
    <source>
        <dbReference type="ARBA" id="ARBA00023136"/>
    </source>
</evidence>
<evidence type="ECO:0000256" key="12">
    <source>
        <dbReference type="ARBA" id="ARBA00023034"/>
    </source>
</evidence>
<keyword evidence="14" id="KW-0446">Lipid-binding</keyword>
<dbReference type="InterPro" id="IPR015943">
    <property type="entry name" value="WD40/YVTN_repeat-like_dom_sf"/>
</dbReference>
<evidence type="ECO:0000256" key="1">
    <source>
        <dbReference type="ARBA" id="ARBA00004477"/>
    </source>
</evidence>
<evidence type="ECO:0000256" key="21">
    <source>
        <dbReference type="SAM" id="Phobius"/>
    </source>
</evidence>
<feature type="repeat" description="WD" evidence="20">
    <location>
        <begin position="775"/>
        <end position="814"/>
    </location>
</feature>
<feature type="transmembrane region" description="Helical" evidence="21">
    <location>
        <begin position="298"/>
        <end position="324"/>
    </location>
</feature>
<keyword evidence="11 21" id="KW-1133">Transmembrane helix</keyword>
<dbReference type="InterPro" id="IPR057041">
    <property type="entry name" value="SCAP_N"/>
</dbReference>
<dbReference type="InterPro" id="IPR001680">
    <property type="entry name" value="WD40_rpt"/>
</dbReference>
<dbReference type="Pfam" id="PF24006">
    <property type="entry name" value="SCAP_N"/>
    <property type="match status" value="1"/>
</dbReference>
<keyword evidence="13" id="KW-0443">Lipid metabolism</keyword>
<evidence type="ECO:0000256" key="14">
    <source>
        <dbReference type="ARBA" id="ARBA00023121"/>
    </source>
</evidence>
<dbReference type="GO" id="GO:0032936">
    <property type="term" value="C:SREBP-SCAP complex"/>
    <property type="evidence" value="ECO:0007669"/>
    <property type="project" value="TreeGrafter"/>
</dbReference>
<dbReference type="GO" id="GO:0012507">
    <property type="term" value="C:ER to Golgi transport vesicle membrane"/>
    <property type="evidence" value="ECO:0007669"/>
    <property type="project" value="UniProtKB-SubCell"/>
</dbReference>
<comment type="subcellular location">
    <subcellularLocation>
        <location evidence="2">Cytoplasmic vesicle</location>
        <location evidence="2">COPII-coated vesicle membrane</location>
        <topology evidence="2">Multi-pass membrane protein</topology>
    </subcellularLocation>
    <subcellularLocation>
        <location evidence="1">Endoplasmic reticulum membrane</location>
        <topology evidence="1">Multi-pass membrane protein</topology>
    </subcellularLocation>
    <subcellularLocation>
        <location evidence="3">Golgi apparatus membrane</location>
        <topology evidence="3">Multi-pass membrane protein</topology>
    </subcellularLocation>
</comment>
<keyword evidence="17" id="KW-0325">Glycoprotein</keyword>
<keyword evidence="15 21" id="KW-0472">Membrane</keyword>
<evidence type="ECO:0000256" key="7">
    <source>
        <dbReference type="ARBA" id="ARBA00022574"/>
    </source>
</evidence>
<keyword evidence="6" id="KW-0153">Cholesterol metabolism</keyword>
<keyword evidence="7 20" id="KW-0853">WD repeat</keyword>
<keyword evidence="10" id="KW-0256">Endoplasmic reticulum</keyword>
<dbReference type="Gene3D" id="1.20.1640.10">
    <property type="entry name" value="Multidrug efflux transporter AcrB transmembrane domain"/>
    <property type="match status" value="1"/>
</dbReference>
<dbReference type="GO" id="GO:0008203">
    <property type="term" value="P:cholesterol metabolic process"/>
    <property type="evidence" value="ECO:0007669"/>
    <property type="project" value="UniProtKB-KW"/>
</dbReference>
<dbReference type="Proteomes" id="UP000639338">
    <property type="component" value="Unassembled WGS sequence"/>
</dbReference>
<keyword evidence="18" id="KW-0753">Steroid metabolism</keyword>
<evidence type="ECO:0000256" key="17">
    <source>
        <dbReference type="ARBA" id="ARBA00023180"/>
    </source>
</evidence>
<evidence type="ECO:0000256" key="19">
    <source>
        <dbReference type="ARBA" id="ARBA00045958"/>
    </source>
</evidence>
<protein>
    <recommendedName>
        <fullName evidence="5">Sterol regulatory element-binding protein cleavage-activating protein</fullName>
    </recommendedName>
</protein>
<dbReference type="PROSITE" id="PS50082">
    <property type="entry name" value="WD_REPEATS_2"/>
    <property type="match status" value="1"/>
</dbReference>
<dbReference type="GO" id="GO:0045540">
    <property type="term" value="P:regulation of cholesterol biosynthetic process"/>
    <property type="evidence" value="ECO:0007669"/>
    <property type="project" value="TreeGrafter"/>
</dbReference>
<dbReference type="GO" id="GO:0005789">
    <property type="term" value="C:endoplasmic reticulum membrane"/>
    <property type="evidence" value="ECO:0007669"/>
    <property type="project" value="UniProtKB-SubCell"/>
</dbReference>
<sequence length="1328" mass="150187">MSRTLPDRVAGLYYAHGLFCSSYPYPVLFVAISVVLLCCYPLGNLPMPGNVPRAVINQTSLPLNNTNGPAFYIQQVALRVGVIPWKNDLALSDAFRGPLYEVFNLLEIIQNYQDPETSKNLGQVCLHVEDIRKKKSKPPDILPEYNCLVLSPANLWRQSLEIFNQDTNILGTIFSYQNLQKGKNSIAEMAFGMNLKETGVKRYPVRVRQRILQYAVTIFLKEYDPRFINGLKSRLTSYYSLHQSKDKNEIFSSDETLHIIYPGEFNYNDFFPLMMTFVALFFYVYFSMRKIELVKSKITVAICATLTVILSLSMTIGVCFFFGLTMSMSGKEIFPYLVIIVGLENVLVLTKSVVSTPTHLDVKIRVAQGLSKEGWSITKNLLTEVTILTIGLFTFVPAIQEFCICAIVGLLNDFFLQIVVFSTILALDTRKTELSGDNNKYHYPNIPITRKQQFTTTATTTTAKPTFYRSKSHPKLNGMTIEPTNIIAPTSKNQKIIVKLPKRLRLVHFWARTRIFQRAFMVWMVVWISMIIYNSSIVEQLIHLSDTLKPDAVIDSYTIDRPHTIKSYVGLNKAKSVVATTENPENILEQLQNNSNSNNDTDNITDELNKLRPVDFPPWNRLSLYHWSSILNMYNISVAGEQLTILPTIKLSHAVNPQLARQINNPNDIQHFQWQSLATAALDPLDFSDIEVPIRSEGRGVFNTDTPFVPSSPMEIFLAALLCLISVIVVAYTMVVLYRCICSRNYAEWRASWYQQEKNNDSFSQVVLEALPLSLEGHSQEIECVATDGDTIASTCLSGHIKIWDSISGDMLTHINRKQFFNNKPKNDNLINDNDELMSDYESGSPPSRGEIDTNLCSVLKNVNQQEKSTTSSSSNGIEKNLYDNDYKINNNKKYKLQNYNQLFDYPNLRSTINTKFSTIKYQSKQTNYDNGFDYGDNITNLFKQYKNSSDILLNELENNNIFIDSNEFNNNHNLNDSTSSLNNNSNNNNININNNINEKTVPSIWCIDYQENILVVGCANGVLEFWEGTTGRFKCYFDDGSGIGISSVKLIWNRVIAAKLNGSLDFLELERYNANDGNKSSWGFTSGRRTHVRTGSAGSPMDINNTIQTEQDLRCLKKCTHRAHQQAITVLDSEGGRVLTGSQDHTLKVFRLEDQQPLYTLHGHCGPISCLFIDRMSPMTSGSGSQDGLLCVWDLLSGTCVYSIQAHDGSVAAITCSASYVISIGTDERLCVWERFQGHLLHALPAHRSAYSLQLIMLTHNLLITSNQGSLIVWDVSTGEPIKEVRLGHKDSCVYVKQMISLRESIVCDFGRQLRIVKFPLIFNKTE</sequence>
<dbReference type="InterPro" id="IPR000731">
    <property type="entry name" value="SSD"/>
</dbReference>
<keyword evidence="9" id="KW-0677">Repeat</keyword>
<dbReference type="InterPro" id="IPR053958">
    <property type="entry name" value="HMGCR/SNAP/NPC1-like_SSD"/>
</dbReference>
<feature type="transmembrane region" description="Helical" evidence="21">
    <location>
        <begin position="515"/>
        <end position="533"/>
    </location>
</feature>
<dbReference type="GO" id="GO:0032933">
    <property type="term" value="P:SREBP signaling pathway"/>
    <property type="evidence" value="ECO:0007669"/>
    <property type="project" value="InterPro"/>
</dbReference>
<dbReference type="InterPro" id="IPR057042">
    <property type="entry name" value="Beta-prop_SCAP"/>
</dbReference>
<evidence type="ECO:0000256" key="10">
    <source>
        <dbReference type="ARBA" id="ARBA00022824"/>
    </source>
</evidence>
<evidence type="ECO:0000313" key="23">
    <source>
        <dbReference type="EMBL" id="KAF7996393.1"/>
    </source>
</evidence>
<dbReference type="GO" id="GO:0000139">
    <property type="term" value="C:Golgi membrane"/>
    <property type="evidence" value="ECO:0007669"/>
    <property type="project" value="UniProtKB-SubCell"/>
</dbReference>
<evidence type="ECO:0000256" key="11">
    <source>
        <dbReference type="ARBA" id="ARBA00022989"/>
    </source>
</evidence>
<feature type="transmembrane region" description="Helical" evidence="21">
    <location>
        <begin position="716"/>
        <end position="738"/>
    </location>
</feature>
<evidence type="ECO:0000256" key="2">
    <source>
        <dbReference type="ARBA" id="ARBA00004557"/>
    </source>
</evidence>
<comment type="caution">
    <text evidence="23">The sequence shown here is derived from an EMBL/GenBank/DDBJ whole genome shotgun (WGS) entry which is preliminary data.</text>
</comment>
<feature type="domain" description="SSD" evidence="22">
    <location>
        <begin position="269"/>
        <end position="427"/>
    </location>
</feature>
<comment type="function">
    <text evidence="19">Escort protein required for cholesterol as well as lipid homeostasis. Regulates export of the SCAP-SREBP complex from the endoplasmic reticulum to the Golgi upon low cholesterol, thereby regulating the processing of sterol regulatory element-binding proteins (SREBPs) SREBF1/SREBP1 and SREBF2/SREBP2. At high sterol concentrations, formation of a ternary complex with INSIG (INSIG1 or INSIG2) leads to mask the ER export signal in SCAP, promoting retention of the complex in the endoplasmic reticulum. Low sterol concentrations trigger release of INSIG, a conformational change in the SSD domain of SCAP, unmasking of the ER export signal, promoting recruitment into COPII-coated vesicles and transport of the SCAP-SREBP to the Golgi: in the Golgi, SREBPs are then processed, releasing the transcription factor fragment of SREBPs from the membrane, its import into the nucleus and up-regulation of LDLR, INSIG1 and the mevalonate pathway. Binds cholesterol via its SSD domain.</text>
</comment>
<feature type="transmembrane region" description="Helical" evidence="21">
    <location>
        <begin position="12"/>
        <end position="37"/>
    </location>
</feature>
<evidence type="ECO:0000256" key="6">
    <source>
        <dbReference type="ARBA" id="ARBA00022548"/>
    </source>
</evidence>
<proteinExistence type="inferred from homology"/>